<dbReference type="PROSITE" id="PS50850">
    <property type="entry name" value="MFS"/>
    <property type="match status" value="1"/>
</dbReference>
<dbReference type="CDD" id="cd17320">
    <property type="entry name" value="MFS_MdfA_MDR_like"/>
    <property type="match status" value="1"/>
</dbReference>
<feature type="transmembrane region" description="Helical" evidence="8">
    <location>
        <begin position="354"/>
        <end position="373"/>
    </location>
</feature>
<evidence type="ECO:0000256" key="5">
    <source>
        <dbReference type="ARBA" id="ARBA00022692"/>
    </source>
</evidence>
<feature type="transmembrane region" description="Helical" evidence="8">
    <location>
        <begin position="417"/>
        <end position="437"/>
    </location>
</feature>
<dbReference type="Gene3D" id="1.20.1720.10">
    <property type="entry name" value="Multidrug resistance protein D"/>
    <property type="match status" value="1"/>
</dbReference>
<protein>
    <recommendedName>
        <fullName evidence="8">Bcr/CflA family efflux transporter</fullName>
    </recommendedName>
</protein>
<evidence type="ECO:0000256" key="3">
    <source>
        <dbReference type="ARBA" id="ARBA00022448"/>
    </source>
</evidence>
<evidence type="ECO:0000256" key="4">
    <source>
        <dbReference type="ARBA" id="ARBA00022475"/>
    </source>
</evidence>
<dbReference type="NCBIfam" id="TIGR00710">
    <property type="entry name" value="efflux_Bcr_CflA"/>
    <property type="match status" value="1"/>
</dbReference>
<feature type="transmembrane region" description="Helical" evidence="8">
    <location>
        <begin position="153"/>
        <end position="172"/>
    </location>
</feature>
<keyword evidence="6 8" id="KW-1133">Transmembrane helix</keyword>
<comment type="subcellular location">
    <subcellularLocation>
        <location evidence="8">Cell inner membrane</location>
        <topology evidence="8">Multi-pass membrane protein</topology>
    </subcellularLocation>
    <subcellularLocation>
        <location evidence="1">Cell membrane</location>
        <topology evidence="1">Multi-pass membrane protein</topology>
    </subcellularLocation>
</comment>
<evidence type="ECO:0000256" key="9">
    <source>
        <dbReference type="SAM" id="MobiDB-lite"/>
    </source>
</evidence>
<dbReference type="GO" id="GO:0042910">
    <property type="term" value="F:xenobiotic transmembrane transporter activity"/>
    <property type="evidence" value="ECO:0007669"/>
    <property type="project" value="InterPro"/>
</dbReference>
<feature type="transmembrane region" description="Helical" evidence="8">
    <location>
        <begin position="261"/>
        <end position="286"/>
    </location>
</feature>
<evidence type="ECO:0000256" key="7">
    <source>
        <dbReference type="ARBA" id="ARBA00023136"/>
    </source>
</evidence>
<dbReference type="InterPro" id="IPR011701">
    <property type="entry name" value="MFS"/>
</dbReference>
<feature type="transmembrane region" description="Helical" evidence="8">
    <location>
        <begin position="385"/>
        <end position="411"/>
    </location>
</feature>
<feature type="transmembrane region" description="Helical" evidence="8">
    <location>
        <begin position="61"/>
        <end position="82"/>
    </location>
</feature>
<organism evidence="11 12">
    <name type="scientific">Roseomonas mucosa</name>
    <dbReference type="NCBI Taxonomy" id="207340"/>
    <lineage>
        <taxon>Bacteria</taxon>
        <taxon>Pseudomonadati</taxon>
        <taxon>Pseudomonadota</taxon>
        <taxon>Alphaproteobacteria</taxon>
        <taxon>Acetobacterales</taxon>
        <taxon>Roseomonadaceae</taxon>
        <taxon>Roseomonas</taxon>
    </lineage>
</organism>
<gene>
    <name evidence="11" type="primary">bcr_1</name>
    <name evidence="11" type="ORF">NCTC13291_02158</name>
</gene>
<feature type="transmembrane region" description="Helical" evidence="8">
    <location>
        <begin position="214"/>
        <end position="231"/>
    </location>
</feature>
<feature type="compositionally biased region" description="Gly residues" evidence="9">
    <location>
        <begin position="9"/>
        <end position="25"/>
    </location>
</feature>
<keyword evidence="5 8" id="KW-0812">Transmembrane</keyword>
<feature type="transmembrane region" description="Helical" evidence="8">
    <location>
        <begin position="94"/>
        <end position="114"/>
    </location>
</feature>
<dbReference type="AlphaFoldDB" id="A0A379N060"/>
<evidence type="ECO:0000313" key="11">
    <source>
        <dbReference type="EMBL" id="SUE40591.1"/>
    </source>
</evidence>
<evidence type="ECO:0000313" key="12">
    <source>
        <dbReference type="Proteomes" id="UP000254919"/>
    </source>
</evidence>
<dbReference type="InterPro" id="IPR036259">
    <property type="entry name" value="MFS_trans_sf"/>
</dbReference>
<evidence type="ECO:0000256" key="6">
    <source>
        <dbReference type="ARBA" id="ARBA00022989"/>
    </source>
</evidence>
<dbReference type="Proteomes" id="UP000254919">
    <property type="component" value="Unassembled WGS sequence"/>
</dbReference>
<feature type="region of interest" description="Disordered" evidence="9">
    <location>
        <begin position="1"/>
        <end position="51"/>
    </location>
</feature>
<dbReference type="SUPFAM" id="SSF103473">
    <property type="entry name" value="MFS general substrate transporter"/>
    <property type="match status" value="1"/>
</dbReference>
<dbReference type="InterPro" id="IPR004812">
    <property type="entry name" value="Efflux_drug-R_Bcr/CmlA"/>
</dbReference>
<accession>A0A379N060</accession>
<dbReference type="InterPro" id="IPR020846">
    <property type="entry name" value="MFS_dom"/>
</dbReference>
<keyword evidence="7 8" id="KW-0472">Membrane</keyword>
<keyword evidence="3 8" id="KW-0813">Transport</keyword>
<dbReference type="PANTHER" id="PTHR23502">
    <property type="entry name" value="MAJOR FACILITATOR SUPERFAMILY"/>
    <property type="match status" value="1"/>
</dbReference>
<feature type="transmembrane region" description="Helical" evidence="8">
    <location>
        <begin position="328"/>
        <end position="348"/>
    </location>
</feature>
<sequence>MRQDAAAGTGKGGPAGVTGAGGGDMLRGMASLTKGTENRPASPSAVPLEPGEAIPRPHPPLWLLALVTFSGTLAMHIFVPALPSAARSLGVGAGAMQGAITFYLIGLACGQLFYGPLADRFGRRPVLISGLMLYTFAGFVALFAPGIGSLSVARFFQALGGCAGLALGRAMVRDTAEPQAAASRLALLNLMVSAGPGLAPALGGALVALFDWRAIFGLLAAVGLGLLLLCWRRLPETGQMRTGIRAGHVMRDYLRLLRSPAFLGFTLGGACTTTSMYGFISASPFIFVNELHRPVQEVGLYLAVMVLGLSAGSLVASRLVRRSGIDRVMIGASLAGLLGACLFLGVVLSGHMSVALIMPPLVLFTFGSGMASPMALTRAISVNPAVIGSAAGLYGCAQMGWGALCSALVAIGGDPAVGAGLVLVGGCAIGQMGFWIAGRSRRATASRDADAR</sequence>
<comment type="similarity">
    <text evidence="2 8">Belongs to the major facilitator superfamily. Bcr/CmlA family.</text>
</comment>
<dbReference type="GO" id="GO:1990961">
    <property type="term" value="P:xenobiotic detoxification by transmembrane export across the plasma membrane"/>
    <property type="evidence" value="ECO:0007669"/>
    <property type="project" value="InterPro"/>
</dbReference>
<dbReference type="EMBL" id="UGVN01000001">
    <property type="protein sequence ID" value="SUE40591.1"/>
    <property type="molecule type" value="Genomic_DNA"/>
</dbReference>
<keyword evidence="8" id="KW-0997">Cell inner membrane</keyword>
<name>A0A379N060_9PROT</name>
<dbReference type="PANTHER" id="PTHR23502:SF132">
    <property type="entry name" value="POLYAMINE TRANSPORTER 2-RELATED"/>
    <property type="match status" value="1"/>
</dbReference>
<feature type="domain" description="Major facilitator superfamily (MFS) profile" evidence="10">
    <location>
        <begin position="60"/>
        <end position="442"/>
    </location>
</feature>
<feature type="transmembrane region" description="Helical" evidence="8">
    <location>
        <begin position="184"/>
        <end position="208"/>
    </location>
</feature>
<reference evidence="11 12" key="1">
    <citation type="submission" date="2018-06" db="EMBL/GenBank/DDBJ databases">
        <authorList>
            <consortium name="Pathogen Informatics"/>
            <person name="Doyle S."/>
        </authorList>
    </citation>
    <scope>NUCLEOTIDE SEQUENCE [LARGE SCALE GENOMIC DNA]</scope>
    <source>
        <strain evidence="11 12">NCTC13291</strain>
    </source>
</reference>
<dbReference type="Pfam" id="PF07690">
    <property type="entry name" value="MFS_1"/>
    <property type="match status" value="1"/>
</dbReference>
<keyword evidence="4" id="KW-1003">Cell membrane</keyword>
<feature type="transmembrane region" description="Helical" evidence="8">
    <location>
        <begin position="126"/>
        <end position="147"/>
    </location>
</feature>
<feature type="transmembrane region" description="Helical" evidence="8">
    <location>
        <begin position="298"/>
        <end position="316"/>
    </location>
</feature>
<evidence type="ECO:0000256" key="2">
    <source>
        <dbReference type="ARBA" id="ARBA00006236"/>
    </source>
</evidence>
<proteinExistence type="inferred from homology"/>
<evidence type="ECO:0000256" key="1">
    <source>
        <dbReference type="ARBA" id="ARBA00004651"/>
    </source>
</evidence>
<evidence type="ECO:0000259" key="10">
    <source>
        <dbReference type="PROSITE" id="PS50850"/>
    </source>
</evidence>
<evidence type="ECO:0000256" key="8">
    <source>
        <dbReference type="RuleBase" id="RU365088"/>
    </source>
</evidence>
<dbReference type="GO" id="GO:0005886">
    <property type="term" value="C:plasma membrane"/>
    <property type="evidence" value="ECO:0007669"/>
    <property type="project" value="UniProtKB-SubCell"/>
</dbReference>